<organism evidence="1 2">
    <name type="scientific">Halocaridina rubra</name>
    <name type="common">Hawaiian red shrimp</name>
    <dbReference type="NCBI Taxonomy" id="373956"/>
    <lineage>
        <taxon>Eukaryota</taxon>
        <taxon>Metazoa</taxon>
        <taxon>Ecdysozoa</taxon>
        <taxon>Arthropoda</taxon>
        <taxon>Crustacea</taxon>
        <taxon>Multicrustacea</taxon>
        <taxon>Malacostraca</taxon>
        <taxon>Eumalacostraca</taxon>
        <taxon>Eucarida</taxon>
        <taxon>Decapoda</taxon>
        <taxon>Pleocyemata</taxon>
        <taxon>Caridea</taxon>
        <taxon>Atyoidea</taxon>
        <taxon>Atyidae</taxon>
        <taxon>Halocaridina</taxon>
    </lineage>
</organism>
<evidence type="ECO:0000313" key="1">
    <source>
        <dbReference type="EMBL" id="KAK7073061.1"/>
    </source>
</evidence>
<dbReference type="EMBL" id="JAXCGZ010013263">
    <property type="protein sequence ID" value="KAK7073061.1"/>
    <property type="molecule type" value="Genomic_DNA"/>
</dbReference>
<keyword evidence="2" id="KW-1185">Reference proteome</keyword>
<sequence>MLRITYKSRLVITVCCKSSAHLVHRRTSEWEDVGDSCCLLEVLPSSLLSRIQPDVLSSCTCSATTDGFEDYVDARNSLCKSDIGEDEFNRNMRSVEEVRSKQIEAALNTINTLNSGRTKRATPDETCAAASIGGADVVTTADVNGMDNATVLGCIAELTSREMEPSMARTVFAKILLAKNNQLDMLTVSELRNLQWAWAGIRAVEVKNLTTLAYTTFNDVVAEMGKDWNLNQDVVSNLDALQMSDVPV</sequence>
<evidence type="ECO:0000313" key="2">
    <source>
        <dbReference type="Proteomes" id="UP001381693"/>
    </source>
</evidence>
<protein>
    <submittedName>
        <fullName evidence="1">Uncharacterized protein</fullName>
    </submittedName>
</protein>
<dbReference type="Proteomes" id="UP001381693">
    <property type="component" value="Unassembled WGS sequence"/>
</dbReference>
<comment type="caution">
    <text evidence="1">The sequence shown here is derived from an EMBL/GenBank/DDBJ whole genome shotgun (WGS) entry which is preliminary data.</text>
</comment>
<gene>
    <name evidence="1" type="ORF">SK128_022415</name>
</gene>
<accession>A0AAN8WYZ3</accession>
<dbReference type="AlphaFoldDB" id="A0AAN8WYZ3"/>
<proteinExistence type="predicted"/>
<name>A0AAN8WYZ3_HALRR</name>
<reference evidence="1 2" key="1">
    <citation type="submission" date="2023-11" db="EMBL/GenBank/DDBJ databases">
        <title>Halocaridina rubra genome assembly.</title>
        <authorList>
            <person name="Smith C."/>
        </authorList>
    </citation>
    <scope>NUCLEOTIDE SEQUENCE [LARGE SCALE GENOMIC DNA]</scope>
    <source>
        <strain evidence="1">EP-1</strain>
        <tissue evidence="1">Whole</tissue>
    </source>
</reference>